<comment type="caution">
    <text evidence="3">The sequence shown here is derived from an EMBL/GenBank/DDBJ whole genome shotgun (WGS) entry which is preliminary data.</text>
</comment>
<evidence type="ECO:0000256" key="2">
    <source>
        <dbReference type="HAMAP-Rule" id="MF_00048"/>
    </source>
</evidence>
<dbReference type="InterPro" id="IPR003509">
    <property type="entry name" value="UPF0102_YraN-like"/>
</dbReference>
<gene>
    <name evidence="3" type="ORF">EWM59_10860</name>
</gene>
<dbReference type="PANTHER" id="PTHR34039:SF1">
    <property type="entry name" value="UPF0102 PROTEIN YRAN"/>
    <property type="match status" value="1"/>
</dbReference>
<evidence type="ECO:0000313" key="4">
    <source>
        <dbReference type="Proteomes" id="UP000293162"/>
    </source>
</evidence>
<evidence type="ECO:0000313" key="3">
    <source>
        <dbReference type="EMBL" id="RYU95604.1"/>
    </source>
</evidence>
<proteinExistence type="inferred from homology"/>
<dbReference type="EMBL" id="SEWF01000013">
    <property type="protein sequence ID" value="RYU95604.1"/>
    <property type="molecule type" value="Genomic_DNA"/>
</dbReference>
<sequence length="116" mass="13630">MAQHNETGNKAEEMAVNFLLQKGYKILQRNYVFGKGEIDIIAEKDNWLIFVEVRARTEVIYGFPEQTISKAKASLLMKTAENYVYQKDWRGKIRFDIIAIIVGQNFEIRQFEDVFF</sequence>
<dbReference type="GO" id="GO:0003676">
    <property type="term" value="F:nucleic acid binding"/>
    <property type="evidence" value="ECO:0007669"/>
    <property type="project" value="InterPro"/>
</dbReference>
<dbReference type="InterPro" id="IPR011335">
    <property type="entry name" value="Restrct_endonuc-II-like"/>
</dbReference>
<dbReference type="InterPro" id="IPR011856">
    <property type="entry name" value="tRNA_endonuc-like_dom_sf"/>
</dbReference>
<dbReference type="HAMAP" id="MF_00048">
    <property type="entry name" value="UPF0102"/>
    <property type="match status" value="1"/>
</dbReference>
<protein>
    <recommendedName>
        <fullName evidence="2">UPF0102 protein EWM59_10860</fullName>
    </recommendedName>
</protein>
<dbReference type="OrthoDB" id="9802516at2"/>
<dbReference type="SUPFAM" id="SSF52980">
    <property type="entry name" value="Restriction endonuclease-like"/>
    <property type="match status" value="1"/>
</dbReference>
<dbReference type="Gene3D" id="3.40.1350.10">
    <property type="match status" value="1"/>
</dbReference>
<dbReference type="NCBIfam" id="NF009150">
    <property type="entry name" value="PRK12497.1-3"/>
    <property type="match status" value="1"/>
</dbReference>
<dbReference type="RefSeq" id="WP_130020997.1">
    <property type="nucleotide sequence ID" value="NZ_SEWF01000013.1"/>
</dbReference>
<keyword evidence="4" id="KW-1185">Reference proteome</keyword>
<accession>A0A4Q5M0B1</accession>
<reference evidence="3 4" key="1">
    <citation type="submission" date="2019-02" db="EMBL/GenBank/DDBJ databases">
        <title>Bacterial novel species Emticicia sp. 17J42-9 isolated from soil.</title>
        <authorList>
            <person name="Jung H.-Y."/>
        </authorList>
    </citation>
    <scope>NUCLEOTIDE SEQUENCE [LARGE SCALE GENOMIC DNA]</scope>
    <source>
        <strain evidence="3 4">17J42-9</strain>
    </source>
</reference>
<evidence type="ECO:0000256" key="1">
    <source>
        <dbReference type="ARBA" id="ARBA00006738"/>
    </source>
</evidence>
<name>A0A4Q5M0B1_9BACT</name>
<dbReference type="AlphaFoldDB" id="A0A4Q5M0B1"/>
<dbReference type="Pfam" id="PF02021">
    <property type="entry name" value="UPF0102"/>
    <property type="match status" value="1"/>
</dbReference>
<dbReference type="PANTHER" id="PTHR34039">
    <property type="entry name" value="UPF0102 PROTEIN YRAN"/>
    <property type="match status" value="1"/>
</dbReference>
<comment type="similarity">
    <text evidence="1 2">Belongs to the UPF0102 family.</text>
</comment>
<dbReference type="CDD" id="cd20736">
    <property type="entry name" value="PoNe_Nuclease"/>
    <property type="match status" value="1"/>
</dbReference>
<organism evidence="3 4">
    <name type="scientific">Emticicia agri</name>
    <dbReference type="NCBI Taxonomy" id="2492393"/>
    <lineage>
        <taxon>Bacteria</taxon>
        <taxon>Pseudomonadati</taxon>
        <taxon>Bacteroidota</taxon>
        <taxon>Cytophagia</taxon>
        <taxon>Cytophagales</taxon>
        <taxon>Leadbetterellaceae</taxon>
        <taxon>Emticicia</taxon>
    </lineage>
</organism>
<dbReference type="Proteomes" id="UP000293162">
    <property type="component" value="Unassembled WGS sequence"/>
</dbReference>